<evidence type="ECO:0000256" key="2">
    <source>
        <dbReference type="ARBA" id="ARBA00023002"/>
    </source>
</evidence>
<organism evidence="5 6">
    <name type="scientific">Rhizobium alvei</name>
    <dbReference type="NCBI Taxonomy" id="1132659"/>
    <lineage>
        <taxon>Bacteria</taxon>
        <taxon>Pseudomonadati</taxon>
        <taxon>Pseudomonadota</taxon>
        <taxon>Alphaproteobacteria</taxon>
        <taxon>Hyphomicrobiales</taxon>
        <taxon>Rhizobiaceae</taxon>
        <taxon>Rhizobium/Agrobacterium group</taxon>
        <taxon>Rhizobium</taxon>
    </lineage>
</organism>
<dbReference type="RefSeq" id="WP_304377974.1">
    <property type="nucleotide sequence ID" value="NZ_JAUOZU010000015.1"/>
</dbReference>
<dbReference type="SMART" id="SM00822">
    <property type="entry name" value="PKS_KR"/>
    <property type="match status" value="1"/>
</dbReference>
<reference evidence="5" key="1">
    <citation type="journal article" date="2015" name="Int. J. Syst. Evol. Microbiol.">
        <title>Rhizobium alvei sp. nov., isolated from a freshwater river.</title>
        <authorList>
            <person name="Sheu S.Y."/>
            <person name="Huang H.W."/>
            <person name="Young C.C."/>
            <person name="Chen W.M."/>
        </authorList>
    </citation>
    <scope>NUCLEOTIDE SEQUENCE</scope>
    <source>
        <strain evidence="5">TNR-22</strain>
    </source>
</reference>
<dbReference type="PRINTS" id="PR00081">
    <property type="entry name" value="GDHRDH"/>
</dbReference>
<dbReference type="InterPro" id="IPR036291">
    <property type="entry name" value="NAD(P)-bd_dom_sf"/>
</dbReference>
<sequence length="258" mass="27477">MSNRTMPNIFITGAASGIGAATARLFAARGWRVGLADRDVETLERLGHDLGSNAMVLPLDVLDPATVESALATFVGPENKLAALFNSAGLLDMRPFAETPLERLHAILDVNIKGVVNSIAAATPYLKAHGHAAIVTMSSAAAIYGVPDLAVYSASKFAIRGLTEALNIEFEKAGVRVSDVMVGYVDTPILSKAETTAKSVALSGVNVTADKVAETVWRAVSGQQVHWFVREEDRAAADHFDATPRELRHELIRPATGY</sequence>
<comment type="caution">
    <text evidence="5">The sequence shown here is derived from an EMBL/GenBank/DDBJ whole genome shotgun (WGS) entry which is preliminary data.</text>
</comment>
<dbReference type="EMBL" id="JAUOZU010000015">
    <property type="protein sequence ID" value="MDO6966042.1"/>
    <property type="molecule type" value="Genomic_DNA"/>
</dbReference>
<dbReference type="PANTHER" id="PTHR43391">
    <property type="entry name" value="RETINOL DEHYDROGENASE-RELATED"/>
    <property type="match status" value="1"/>
</dbReference>
<dbReference type="Pfam" id="PF00106">
    <property type="entry name" value="adh_short"/>
    <property type="match status" value="1"/>
</dbReference>
<dbReference type="Gene3D" id="3.40.50.720">
    <property type="entry name" value="NAD(P)-binding Rossmann-like Domain"/>
    <property type="match status" value="1"/>
</dbReference>
<gene>
    <name evidence="5" type="ORF">Q4481_18945</name>
</gene>
<evidence type="ECO:0000256" key="3">
    <source>
        <dbReference type="RuleBase" id="RU000363"/>
    </source>
</evidence>
<dbReference type="InterPro" id="IPR002347">
    <property type="entry name" value="SDR_fam"/>
</dbReference>
<reference evidence="5" key="2">
    <citation type="submission" date="2023-07" db="EMBL/GenBank/DDBJ databases">
        <authorList>
            <person name="Shen H."/>
        </authorList>
    </citation>
    <scope>NUCLEOTIDE SEQUENCE</scope>
    <source>
        <strain evidence="5">TNR-22</strain>
    </source>
</reference>
<evidence type="ECO:0000256" key="1">
    <source>
        <dbReference type="ARBA" id="ARBA00006484"/>
    </source>
</evidence>
<dbReference type="PANTHER" id="PTHR43391:SF82">
    <property type="entry name" value="OXIDOREDUCTASE SADH-RELATED"/>
    <property type="match status" value="1"/>
</dbReference>
<comment type="similarity">
    <text evidence="1 3">Belongs to the short-chain dehydrogenases/reductases (SDR) family.</text>
</comment>
<keyword evidence="2" id="KW-0560">Oxidoreductase</keyword>
<feature type="domain" description="Ketoreductase" evidence="4">
    <location>
        <begin position="7"/>
        <end position="180"/>
    </location>
</feature>
<keyword evidence="6" id="KW-1185">Reference proteome</keyword>
<evidence type="ECO:0000313" key="6">
    <source>
        <dbReference type="Proteomes" id="UP001174932"/>
    </source>
</evidence>
<dbReference type="SUPFAM" id="SSF51735">
    <property type="entry name" value="NAD(P)-binding Rossmann-fold domains"/>
    <property type="match status" value="1"/>
</dbReference>
<protein>
    <submittedName>
        <fullName evidence="5">SDR family oxidoreductase</fullName>
    </submittedName>
</protein>
<dbReference type="Proteomes" id="UP001174932">
    <property type="component" value="Unassembled WGS sequence"/>
</dbReference>
<evidence type="ECO:0000259" key="4">
    <source>
        <dbReference type="SMART" id="SM00822"/>
    </source>
</evidence>
<dbReference type="PRINTS" id="PR00080">
    <property type="entry name" value="SDRFAMILY"/>
</dbReference>
<proteinExistence type="inferred from homology"/>
<evidence type="ECO:0000313" key="5">
    <source>
        <dbReference type="EMBL" id="MDO6966042.1"/>
    </source>
</evidence>
<name>A0ABT8YQP5_9HYPH</name>
<accession>A0ABT8YQP5</accession>
<dbReference type="InterPro" id="IPR057326">
    <property type="entry name" value="KR_dom"/>
</dbReference>
<dbReference type="NCBIfam" id="NF006123">
    <property type="entry name" value="PRK08267.1"/>
    <property type="match status" value="1"/>
</dbReference>